<dbReference type="RefSeq" id="XP_002293064.1">
    <property type="nucleotide sequence ID" value="XM_002293028.1"/>
</dbReference>
<dbReference type="Gene3D" id="3.40.50.720">
    <property type="entry name" value="NAD(P)-binding Rossmann-like Domain"/>
    <property type="match status" value="1"/>
</dbReference>
<feature type="compositionally biased region" description="Basic and acidic residues" evidence="1">
    <location>
        <begin position="667"/>
        <end position="683"/>
    </location>
</feature>
<dbReference type="eggNOG" id="ENOG502SXDW">
    <property type="taxonomic scope" value="Eukaryota"/>
</dbReference>
<dbReference type="InterPro" id="IPR013154">
    <property type="entry name" value="ADH-like_N"/>
</dbReference>
<feature type="region of interest" description="Disordered" evidence="1">
    <location>
        <begin position="330"/>
        <end position="350"/>
    </location>
</feature>
<feature type="region of interest" description="Disordered" evidence="1">
    <location>
        <begin position="397"/>
        <end position="417"/>
    </location>
</feature>
<evidence type="ECO:0000259" key="2">
    <source>
        <dbReference type="SMART" id="SM00829"/>
    </source>
</evidence>
<dbReference type="InterPro" id="IPR020843">
    <property type="entry name" value="ER"/>
</dbReference>
<evidence type="ECO:0000313" key="4">
    <source>
        <dbReference type="Proteomes" id="UP000001449"/>
    </source>
</evidence>
<dbReference type="CDD" id="cd08273">
    <property type="entry name" value="MDR8"/>
    <property type="match status" value="1"/>
</dbReference>
<dbReference type="EMBL" id="CM000647">
    <property type="protein sequence ID" value="EED89525.1"/>
    <property type="molecule type" value="Genomic_DNA"/>
</dbReference>
<dbReference type="SUPFAM" id="SSF50129">
    <property type="entry name" value="GroES-like"/>
    <property type="match status" value="1"/>
</dbReference>
<feature type="region of interest" description="Disordered" evidence="1">
    <location>
        <begin position="621"/>
        <end position="641"/>
    </location>
</feature>
<feature type="compositionally biased region" description="Polar residues" evidence="1">
    <location>
        <begin position="59"/>
        <end position="90"/>
    </location>
</feature>
<dbReference type="PANTHER" id="PTHR43482:SF1">
    <property type="entry name" value="PROTEIN AST1-RELATED"/>
    <property type="match status" value="1"/>
</dbReference>
<dbReference type="InterPro" id="IPR036291">
    <property type="entry name" value="NAD(P)-bd_dom_sf"/>
</dbReference>
<dbReference type="PANTHER" id="PTHR43482">
    <property type="entry name" value="PROTEIN AST1-RELATED"/>
    <property type="match status" value="1"/>
</dbReference>
<dbReference type="InterPro" id="IPR011032">
    <property type="entry name" value="GroES-like_sf"/>
</dbReference>
<dbReference type="Pfam" id="PF08240">
    <property type="entry name" value="ADH_N"/>
    <property type="match status" value="1"/>
</dbReference>
<name>B8CAL0_THAPS</name>
<dbReference type="PaxDb" id="35128-Thaps24535"/>
<dbReference type="Proteomes" id="UP000001449">
    <property type="component" value="Chromosome 12"/>
</dbReference>
<dbReference type="SUPFAM" id="SSF51735">
    <property type="entry name" value="NAD(P)-binding Rossmann-fold domains"/>
    <property type="match status" value="1"/>
</dbReference>
<dbReference type="GO" id="GO:0016491">
    <property type="term" value="F:oxidoreductase activity"/>
    <property type="evidence" value="ECO:0007669"/>
    <property type="project" value="InterPro"/>
</dbReference>
<dbReference type="HOGENOM" id="CLU_289787_0_0_1"/>
<feature type="region of interest" description="Disordered" evidence="1">
    <location>
        <begin position="657"/>
        <end position="683"/>
    </location>
</feature>
<evidence type="ECO:0000313" key="3">
    <source>
        <dbReference type="EMBL" id="EED89525.1"/>
    </source>
</evidence>
<dbReference type="InterPro" id="IPR052585">
    <property type="entry name" value="Lipid_raft_assoc_Zn_ADH"/>
</dbReference>
<keyword evidence="4" id="KW-1185">Reference proteome</keyword>
<feature type="domain" description="Enoyl reductase (ER)" evidence="2">
    <location>
        <begin position="717"/>
        <end position="1043"/>
    </location>
</feature>
<evidence type="ECO:0000256" key="1">
    <source>
        <dbReference type="SAM" id="MobiDB-lite"/>
    </source>
</evidence>
<feature type="compositionally biased region" description="Basic and acidic residues" evidence="1">
    <location>
        <begin position="104"/>
        <end position="126"/>
    </location>
</feature>
<sequence length="1058" mass="114773">MAGIMLQMEATKKRTASTTPTVSALVSKASTSSPTTPSAATNITKSNGRGASLARTRRGSSGSVACRASNNTNSNDVYASYVNKSPTSPTRSKKRIKSIVFGKNRKDARDVSESKVETTVDGRDDTPSTASSAGNASSVTSTKSHRTNHSIGSDCVTVFAGNLTDGGKEVYPVFDDYDDGLVAAIVVGGGDKGKMEKKKTTDCVSTNEEEVNTEITLDEVTEHPGGEEEEEDLLYELKTTLSGTAEIQLKSLKEYADEVLRDDKVSLWAKVRRGGKGQGAVEVKSASVFMPTPFLKSTSTTTTKTSKFQTNDTKEVVKSHVEPIVEETKADDANNSDRSEQRTTEAVFINTPKSTKKKKWREYIDPATGNSYFSNGSETTWDKPDKFVAAKVTRQAKDASAAKSDTSAVTSSADEIKPAKEEMAELARNDDEGLKAGVHVEMVEGPCDSSEAKTQKEESVELTMSTTAASAKDPSSEKKDANSKLSISVQSHEKSDAASPQTFFKNIMQKLSISGGGKTEGSDSIFSGASNTDFRPQASTDISVSLPSEVKVDNLDDSVFGSRGIKSVALLSADASVAASIASSVASLVPVYMKQSKPKNQQLQATSLEQRQRAYDHQVQRNEAGVPELEDIQEEEQDAKESKSFFDVVSGMIAWRQPQPKADAASAEEKESKATEEKPVEPKTVVDAETQRQFVRVFGKKMEDMPPQRELVWTYNGDGELTKRDSEVKFEEMEVGDGDVLVKVEASTITARDCQKTRHKQSDAQTDFVPGFEVVGRIAQAGRNLKGNQIYAVGKRVAALLPNGGGNARYVVVDNKNVIPLPETARHEDIICLVSTYMTAYQSLKKARKDGTSLTDRKILITNASSPVGQAVLTFALEEGTSVFAASEKRFEGYLRGLSKKKLKWYPTANTKDWLPALEGKMDIVIETNGIDDMSCHRALAPDGTMICTSNTSLEGGEPKEFGFKSLLSQLKVKYFMDRVIAYDLMEEYSEDPALFTQELHYLIRLLELGEIKAKVSGRASFKGAARAFTLVEKNKANGTVVSLPWADGDEAINGEPC</sequence>
<reference evidence="3 4" key="2">
    <citation type="journal article" date="2008" name="Nature">
        <title>The Phaeodactylum genome reveals the evolutionary history of diatom genomes.</title>
        <authorList>
            <person name="Bowler C."/>
            <person name="Allen A.E."/>
            <person name="Badger J.H."/>
            <person name="Grimwood J."/>
            <person name="Jabbari K."/>
            <person name="Kuo A."/>
            <person name="Maheswari U."/>
            <person name="Martens C."/>
            <person name="Maumus F."/>
            <person name="Otillar R.P."/>
            <person name="Rayko E."/>
            <person name="Salamov A."/>
            <person name="Vandepoele K."/>
            <person name="Beszteri B."/>
            <person name="Gruber A."/>
            <person name="Heijde M."/>
            <person name="Katinka M."/>
            <person name="Mock T."/>
            <person name="Valentin K."/>
            <person name="Verret F."/>
            <person name="Berges J.A."/>
            <person name="Brownlee C."/>
            <person name="Cadoret J.P."/>
            <person name="Chiovitti A."/>
            <person name="Choi C.J."/>
            <person name="Coesel S."/>
            <person name="De Martino A."/>
            <person name="Detter J.C."/>
            <person name="Durkin C."/>
            <person name="Falciatore A."/>
            <person name="Fournet J."/>
            <person name="Haruta M."/>
            <person name="Huysman M.J."/>
            <person name="Jenkins B.D."/>
            <person name="Jiroutova K."/>
            <person name="Jorgensen R.E."/>
            <person name="Joubert Y."/>
            <person name="Kaplan A."/>
            <person name="Kroger N."/>
            <person name="Kroth P.G."/>
            <person name="La Roche J."/>
            <person name="Lindquist E."/>
            <person name="Lommer M."/>
            <person name="Martin-Jezequel V."/>
            <person name="Lopez P.J."/>
            <person name="Lucas S."/>
            <person name="Mangogna M."/>
            <person name="McGinnis K."/>
            <person name="Medlin L.K."/>
            <person name="Montsant A."/>
            <person name="Oudot-Le Secq M.P."/>
            <person name="Napoli C."/>
            <person name="Obornik M."/>
            <person name="Parker M.S."/>
            <person name="Petit J.L."/>
            <person name="Porcel B.M."/>
            <person name="Poulsen N."/>
            <person name="Robison M."/>
            <person name="Rychlewski L."/>
            <person name="Rynearson T.A."/>
            <person name="Schmutz J."/>
            <person name="Shapiro H."/>
            <person name="Siaut M."/>
            <person name="Stanley M."/>
            <person name="Sussman M.R."/>
            <person name="Taylor A.R."/>
            <person name="Vardi A."/>
            <person name="von Dassow P."/>
            <person name="Vyverman W."/>
            <person name="Willis A."/>
            <person name="Wyrwicz L.S."/>
            <person name="Rokhsar D.S."/>
            <person name="Weissenbach J."/>
            <person name="Armbrust E.V."/>
            <person name="Green B.R."/>
            <person name="Van de Peer Y."/>
            <person name="Grigoriev I.V."/>
        </authorList>
    </citation>
    <scope>NUCLEOTIDE SEQUENCE [LARGE SCALE GENOMIC DNA]</scope>
    <source>
        <strain evidence="3 4">CCMP1335</strain>
    </source>
</reference>
<proteinExistence type="predicted"/>
<dbReference type="Gene3D" id="3.90.180.10">
    <property type="entry name" value="Medium-chain alcohol dehydrogenases, catalytic domain"/>
    <property type="match status" value="1"/>
</dbReference>
<feature type="compositionally biased region" description="Basic and acidic residues" evidence="1">
    <location>
        <begin position="450"/>
        <end position="459"/>
    </location>
</feature>
<feature type="compositionally biased region" description="Acidic residues" evidence="1">
    <location>
        <begin position="628"/>
        <end position="638"/>
    </location>
</feature>
<protein>
    <recommendedName>
        <fullName evidence="2">Enoyl reductase (ER) domain-containing protein</fullName>
    </recommendedName>
</protein>
<dbReference type="GeneID" id="7447994"/>
<dbReference type="InParanoid" id="B8CAL0"/>
<feature type="compositionally biased region" description="Low complexity" evidence="1">
    <location>
        <begin position="398"/>
        <end position="413"/>
    </location>
</feature>
<feature type="compositionally biased region" description="Low complexity" evidence="1">
    <location>
        <begin position="29"/>
        <end position="41"/>
    </location>
</feature>
<dbReference type="Pfam" id="PF13602">
    <property type="entry name" value="ADH_zinc_N_2"/>
    <property type="match status" value="1"/>
</dbReference>
<accession>B8CAL0</accession>
<dbReference type="SMART" id="SM00829">
    <property type="entry name" value="PKS_ER"/>
    <property type="match status" value="1"/>
</dbReference>
<gene>
    <name evidence="3" type="ORF">THAPSDRAFT_24535</name>
</gene>
<feature type="compositionally biased region" description="Basic and acidic residues" evidence="1">
    <location>
        <begin position="330"/>
        <end position="343"/>
    </location>
</feature>
<feature type="compositionally biased region" description="Polar residues" evidence="1">
    <location>
        <begin position="127"/>
        <end position="142"/>
    </location>
</feature>
<organism evidence="3 4">
    <name type="scientific">Thalassiosira pseudonana</name>
    <name type="common">Marine diatom</name>
    <name type="synonym">Cyclotella nana</name>
    <dbReference type="NCBI Taxonomy" id="35128"/>
    <lineage>
        <taxon>Eukaryota</taxon>
        <taxon>Sar</taxon>
        <taxon>Stramenopiles</taxon>
        <taxon>Ochrophyta</taxon>
        <taxon>Bacillariophyta</taxon>
        <taxon>Coscinodiscophyceae</taxon>
        <taxon>Thalassiosirophycidae</taxon>
        <taxon>Thalassiosirales</taxon>
        <taxon>Thalassiosiraceae</taxon>
        <taxon>Thalassiosira</taxon>
    </lineage>
</organism>
<reference evidence="3 4" key="1">
    <citation type="journal article" date="2004" name="Science">
        <title>The genome of the diatom Thalassiosira pseudonana: ecology, evolution, and metabolism.</title>
        <authorList>
            <person name="Armbrust E.V."/>
            <person name="Berges J.A."/>
            <person name="Bowler C."/>
            <person name="Green B.R."/>
            <person name="Martinez D."/>
            <person name="Putnam N.H."/>
            <person name="Zhou S."/>
            <person name="Allen A.E."/>
            <person name="Apt K.E."/>
            <person name="Bechner M."/>
            <person name="Brzezinski M.A."/>
            <person name="Chaal B.K."/>
            <person name="Chiovitti A."/>
            <person name="Davis A.K."/>
            <person name="Demarest M.S."/>
            <person name="Detter J.C."/>
            <person name="Glavina T."/>
            <person name="Goodstein D."/>
            <person name="Hadi M.Z."/>
            <person name="Hellsten U."/>
            <person name="Hildebrand M."/>
            <person name="Jenkins B.D."/>
            <person name="Jurka J."/>
            <person name="Kapitonov V.V."/>
            <person name="Kroger N."/>
            <person name="Lau W.W."/>
            <person name="Lane T.W."/>
            <person name="Larimer F.W."/>
            <person name="Lippmeier J.C."/>
            <person name="Lucas S."/>
            <person name="Medina M."/>
            <person name="Montsant A."/>
            <person name="Obornik M."/>
            <person name="Parker M.S."/>
            <person name="Palenik B."/>
            <person name="Pazour G.J."/>
            <person name="Richardson P.M."/>
            <person name="Rynearson T.A."/>
            <person name="Saito M.A."/>
            <person name="Schwartz D.C."/>
            <person name="Thamatrakoln K."/>
            <person name="Valentin K."/>
            <person name="Vardi A."/>
            <person name="Wilkerson F.P."/>
            <person name="Rokhsar D.S."/>
        </authorList>
    </citation>
    <scope>NUCLEOTIDE SEQUENCE [LARGE SCALE GENOMIC DNA]</scope>
    <source>
        <strain evidence="3 4">CCMP1335</strain>
    </source>
</reference>
<dbReference type="AlphaFoldDB" id="B8CAL0"/>
<dbReference type="KEGG" id="tps:THAPSDRAFT_24535"/>
<feature type="region of interest" description="Disordered" evidence="1">
    <location>
        <begin position="1"/>
        <end position="150"/>
    </location>
</feature>
<feature type="region of interest" description="Disordered" evidence="1">
    <location>
        <begin position="444"/>
        <end position="501"/>
    </location>
</feature>